<comment type="function">
    <text evidence="1 12">Catalyzes the condensation of (S)-aspartate-beta-semialdehyde [(S)-ASA] and pyruvate to 4-hydroxy-tetrahydrodipicolinate (HTPA).</text>
</comment>
<keyword evidence="8 12" id="KW-0457">Lysine biosynthesis</keyword>
<organism evidence="14 15">
    <name type="scientific">Methylophilus flavus</name>
    <dbReference type="NCBI Taxonomy" id="640084"/>
    <lineage>
        <taxon>Bacteria</taxon>
        <taxon>Pseudomonadati</taxon>
        <taxon>Pseudomonadota</taxon>
        <taxon>Betaproteobacteria</taxon>
        <taxon>Nitrosomonadales</taxon>
        <taxon>Methylophilaceae</taxon>
        <taxon>Methylophilus</taxon>
    </lineage>
</organism>
<keyword evidence="15" id="KW-1185">Reference proteome</keyword>
<evidence type="ECO:0000256" key="7">
    <source>
        <dbReference type="ARBA" id="ARBA00022915"/>
    </source>
</evidence>
<keyword evidence="6 12" id="KW-0028">Amino-acid biosynthesis</keyword>
<comment type="caution">
    <text evidence="12">Lacks conserved residue(s) required for the propagation of feature annotation.</text>
</comment>
<keyword evidence="10 12" id="KW-0704">Schiff base</keyword>
<dbReference type="RefSeq" id="WP_379033562.1">
    <property type="nucleotide sequence ID" value="NZ_JBHTLN010000001.1"/>
</dbReference>
<evidence type="ECO:0000256" key="6">
    <source>
        <dbReference type="ARBA" id="ARBA00022605"/>
    </source>
</evidence>
<dbReference type="Pfam" id="PF00701">
    <property type="entry name" value="DHDPS"/>
    <property type="match status" value="1"/>
</dbReference>
<comment type="caution">
    <text evidence="12">Was originally thought to be a dihydrodipicolinate synthase (DHDPS), catalyzing the condensation of (S)-aspartate-beta-semialdehyde [(S)-ASA] and pyruvate to dihydrodipicolinate (DHDP). However, it was shown in E.coli that the product of the enzymatic reaction is not dihydrodipicolinate but in fact (4S)-4-hydroxy-2,3,4,5-tetrahydro-(2S)-dipicolinic acid (HTPA), and that the consecutive dehydration reaction leading to DHDP is not spontaneous but catalyzed by DapB.</text>
</comment>
<dbReference type="CDD" id="cd00950">
    <property type="entry name" value="DHDPS"/>
    <property type="match status" value="1"/>
</dbReference>
<comment type="subunit">
    <text evidence="12">Homotetramer; dimer of dimers.</text>
</comment>
<dbReference type="EMBL" id="JBHTLN010000001">
    <property type="protein sequence ID" value="MFD1122719.1"/>
    <property type="molecule type" value="Genomic_DNA"/>
</dbReference>
<feature type="active site" description="Proton donor/acceptor" evidence="12">
    <location>
        <position position="167"/>
    </location>
</feature>
<dbReference type="SMART" id="SM01130">
    <property type="entry name" value="DHDPS"/>
    <property type="match status" value="1"/>
</dbReference>
<sequence length="321" mass="34558">MLDNPGALDPGSAIPQLASTSYSESHLHQAHLAKQRLKGIWVPVVTPYKNGTLDVSALRRLTQQLLNAGVHGLVACSTTGEFGCLSLTEKTTIIEILLEMADEQVPILVGLNGIETADVIQQARMLERYQISGFLIAPPPFVKPSQAGLIRHFTLIADSINKPIVLYNVPSRCGVSLELDTLKTLASHPQIIGLKESSGSLPDLIKAIAHTPLNVMCGDDALMLSAMQYGATGAISAAAHIHTDAFIRIYELMRAGDLAGAKQQFTNVEKLIELLFRETNPAPLKALLAHQGMIGHELRLPLTNVSDALAKDLISAFEQLA</sequence>
<evidence type="ECO:0000256" key="8">
    <source>
        <dbReference type="ARBA" id="ARBA00023154"/>
    </source>
</evidence>
<evidence type="ECO:0000256" key="12">
    <source>
        <dbReference type="HAMAP-Rule" id="MF_00418"/>
    </source>
</evidence>
<evidence type="ECO:0000256" key="10">
    <source>
        <dbReference type="ARBA" id="ARBA00023270"/>
    </source>
</evidence>
<dbReference type="Gene3D" id="3.20.20.70">
    <property type="entry name" value="Aldolase class I"/>
    <property type="match status" value="1"/>
</dbReference>
<keyword evidence="5 12" id="KW-0963">Cytoplasm</keyword>
<dbReference type="InterPro" id="IPR005263">
    <property type="entry name" value="DapA"/>
</dbReference>
<comment type="caution">
    <text evidence="14">The sequence shown here is derived from an EMBL/GenBank/DDBJ whole genome shotgun (WGS) entry which is preliminary data.</text>
</comment>
<name>A0ABW3P931_9PROT</name>
<evidence type="ECO:0000256" key="1">
    <source>
        <dbReference type="ARBA" id="ARBA00003294"/>
    </source>
</evidence>
<evidence type="ECO:0000256" key="13">
    <source>
        <dbReference type="PIRNR" id="PIRNR001365"/>
    </source>
</evidence>
<dbReference type="NCBIfam" id="TIGR00674">
    <property type="entry name" value="dapA"/>
    <property type="match status" value="1"/>
</dbReference>
<evidence type="ECO:0000313" key="14">
    <source>
        <dbReference type="EMBL" id="MFD1122719.1"/>
    </source>
</evidence>
<feature type="active site" description="Schiff-base intermediate with substrate" evidence="12">
    <location>
        <position position="195"/>
    </location>
</feature>
<dbReference type="PANTHER" id="PTHR12128:SF66">
    <property type="entry name" value="4-HYDROXY-2-OXOGLUTARATE ALDOLASE, MITOCHONDRIAL"/>
    <property type="match status" value="1"/>
</dbReference>
<evidence type="ECO:0000256" key="2">
    <source>
        <dbReference type="ARBA" id="ARBA00005120"/>
    </source>
</evidence>
<comment type="subcellular location">
    <subcellularLocation>
        <location evidence="12">Cytoplasm</location>
    </subcellularLocation>
</comment>
<accession>A0ABW3P931</accession>
<dbReference type="InterPro" id="IPR013785">
    <property type="entry name" value="Aldolase_TIM"/>
</dbReference>
<gene>
    <name evidence="12 14" type="primary">dapA</name>
    <name evidence="14" type="ORF">ACFQ2T_09415</name>
</gene>
<protein>
    <recommendedName>
        <fullName evidence="4 12">4-hydroxy-tetrahydrodipicolinate synthase</fullName>
        <shortName evidence="12">HTPA synthase</shortName>
        <ecNumber evidence="4 12">4.3.3.7</ecNumber>
    </recommendedName>
</protein>
<evidence type="ECO:0000256" key="4">
    <source>
        <dbReference type="ARBA" id="ARBA00012086"/>
    </source>
</evidence>
<reference evidence="15" key="1">
    <citation type="journal article" date="2019" name="Int. J. Syst. Evol. Microbiol.">
        <title>The Global Catalogue of Microorganisms (GCM) 10K type strain sequencing project: providing services to taxonomists for standard genome sequencing and annotation.</title>
        <authorList>
            <consortium name="The Broad Institute Genomics Platform"/>
            <consortium name="The Broad Institute Genome Sequencing Center for Infectious Disease"/>
            <person name="Wu L."/>
            <person name="Ma J."/>
        </authorList>
    </citation>
    <scope>NUCLEOTIDE SEQUENCE [LARGE SCALE GENOMIC DNA]</scope>
    <source>
        <strain evidence="15">CCUG 58411</strain>
    </source>
</reference>
<evidence type="ECO:0000256" key="11">
    <source>
        <dbReference type="ARBA" id="ARBA00047836"/>
    </source>
</evidence>
<evidence type="ECO:0000256" key="9">
    <source>
        <dbReference type="ARBA" id="ARBA00023239"/>
    </source>
</evidence>
<dbReference type="PRINTS" id="PR00146">
    <property type="entry name" value="DHPICSNTHASE"/>
</dbReference>
<comment type="catalytic activity">
    <reaction evidence="11 12">
        <text>L-aspartate 4-semialdehyde + pyruvate = (2S,4S)-4-hydroxy-2,3,4,5-tetrahydrodipicolinate + H2O + H(+)</text>
        <dbReference type="Rhea" id="RHEA:34171"/>
        <dbReference type="ChEBI" id="CHEBI:15361"/>
        <dbReference type="ChEBI" id="CHEBI:15377"/>
        <dbReference type="ChEBI" id="CHEBI:15378"/>
        <dbReference type="ChEBI" id="CHEBI:67139"/>
        <dbReference type="ChEBI" id="CHEBI:537519"/>
        <dbReference type="EC" id="4.3.3.7"/>
    </reaction>
</comment>
<evidence type="ECO:0000256" key="3">
    <source>
        <dbReference type="ARBA" id="ARBA00007592"/>
    </source>
</evidence>
<keyword evidence="9 12" id="KW-0456">Lyase</keyword>
<comment type="similarity">
    <text evidence="3 12 13">Belongs to the DapA family.</text>
</comment>
<feature type="binding site" evidence="12">
    <location>
        <position position="79"/>
    </location>
    <ligand>
        <name>pyruvate</name>
        <dbReference type="ChEBI" id="CHEBI:15361"/>
    </ligand>
</feature>
<evidence type="ECO:0000256" key="5">
    <source>
        <dbReference type="ARBA" id="ARBA00022490"/>
    </source>
</evidence>
<feature type="binding site" evidence="12">
    <location>
        <position position="235"/>
    </location>
    <ligand>
        <name>pyruvate</name>
        <dbReference type="ChEBI" id="CHEBI:15361"/>
    </ligand>
</feature>
<proteinExistence type="inferred from homology"/>
<dbReference type="GO" id="GO:0008840">
    <property type="term" value="F:4-hydroxy-tetrahydrodipicolinate synthase activity"/>
    <property type="evidence" value="ECO:0007669"/>
    <property type="project" value="UniProtKB-EC"/>
</dbReference>
<comment type="pathway">
    <text evidence="2 12">Amino-acid biosynthesis; L-lysine biosynthesis via DAP pathway; (S)-tetrahydrodipicolinate from L-aspartate: step 3/4.</text>
</comment>
<dbReference type="InterPro" id="IPR002220">
    <property type="entry name" value="DapA-like"/>
</dbReference>
<dbReference type="PIRSF" id="PIRSF001365">
    <property type="entry name" value="DHDPS"/>
    <property type="match status" value="1"/>
</dbReference>
<evidence type="ECO:0000313" key="15">
    <source>
        <dbReference type="Proteomes" id="UP001597206"/>
    </source>
</evidence>
<dbReference type="PANTHER" id="PTHR12128">
    <property type="entry name" value="DIHYDRODIPICOLINATE SYNTHASE"/>
    <property type="match status" value="1"/>
</dbReference>
<dbReference type="Proteomes" id="UP001597206">
    <property type="component" value="Unassembled WGS sequence"/>
</dbReference>
<dbReference type="HAMAP" id="MF_00418">
    <property type="entry name" value="DapA"/>
    <property type="match status" value="1"/>
</dbReference>
<dbReference type="EC" id="4.3.3.7" evidence="4 12"/>
<feature type="site" description="Part of a proton relay during catalysis" evidence="12">
    <location>
        <position position="78"/>
    </location>
</feature>
<keyword evidence="7 12" id="KW-0220">Diaminopimelate biosynthesis</keyword>
<dbReference type="SUPFAM" id="SSF51569">
    <property type="entry name" value="Aldolase"/>
    <property type="match status" value="1"/>
</dbReference>